<evidence type="ECO:0000256" key="1">
    <source>
        <dbReference type="ARBA" id="ARBA00004123"/>
    </source>
</evidence>
<evidence type="ECO:0000256" key="3">
    <source>
        <dbReference type="ARBA" id="ARBA00023242"/>
    </source>
</evidence>
<feature type="compositionally biased region" description="Low complexity" evidence="4">
    <location>
        <begin position="516"/>
        <end position="527"/>
    </location>
</feature>
<name>A0A8R1DYJ9_CAEJA</name>
<comment type="subcellular location">
    <subcellularLocation>
        <location evidence="1">Nucleus</location>
    </subcellularLocation>
</comment>
<dbReference type="Pfam" id="PF09751">
    <property type="entry name" value="Es2"/>
    <property type="match status" value="1"/>
</dbReference>
<comment type="similarity">
    <text evidence="2">Belongs to the ESS2 family.</text>
</comment>
<organism evidence="5 6">
    <name type="scientific">Caenorhabditis japonica</name>
    <dbReference type="NCBI Taxonomy" id="281687"/>
    <lineage>
        <taxon>Eukaryota</taxon>
        <taxon>Metazoa</taxon>
        <taxon>Ecdysozoa</taxon>
        <taxon>Nematoda</taxon>
        <taxon>Chromadorea</taxon>
        <taxon>Rhabditida</taxon>
        <taxon>Rhabditina</taxon>
        <taxon>Rhabditomorpha</taxon>
        <taxon>Rhabditoidea</taxon>
        <taxon>Rhabditidae</taxon>
        <taxon>Peloderinae</taxon>
        <taxon>Caenorhabditis</taxon>
    </lineage>
</organism>
<evidence type="ECO:0000256" key="2">
    <source>
        <dbReference type="ARBA" id="ARBA00009072"/>
    </source>
</evidence>
<evidence type="ECO:0000256" key="4">
    <source>
        <dbReference type="SAM" id="MobiDB-lite"/>
    </source>
</evidence>
<dbReference type="PANTHER" id="PTHR12940">
    <property type="entry name" value="ES-2 PROTEIN - RELATED"/>
    <property type="match status" value="1"/>
</dbReference>
<proteinExistence type="inferred from homology"/>
<feature type="region of interest" description="Disordered" evidence="4">
    <location>
        <begin position="412"/>
        <end position="431"/>
    </location>
</feature>
<evidence type="ECO:0000313" key="5">
    <source>
        <dbReference type="EnsemblMetazoa" id="CJA15983.1"/>
    </source>
</evidence>
<dbReference type="AlphaFoldDB" id="A0A8R1DYJ9"/>
<protein>
    <submittedName>
        <fullName evidence="5">Uncharacterized protein</fullName>
    </submittedName>
</protein>
<dbReference type="OMA" id="YKAWNTV"/>
<reference evidence="5" key="2">
    <citation type="submission" date="2022-06" db="UniProtKB">
        <authorList>
            <consortium name="EnsemblMetazoa"/>
        </authorList>
    </citation>
    <scope>IDENTIFICATION</scope>
    <source>
        <strain evidence="5">DF5081</strain>
    </source>
</reference>
<feature type="compositionally biased region" description="Low complexity" evidence="4">
    <location>
        <begin position="128"/>
        <end position="140"/>
    </location>
</feature>
<feature type="region of interest" description="Disordered" evidence="4">
    <location>
        <begin position="470"/>
        <end position="535"/>
    </location>
</feature>
<dbReference type="Proteomes" id="UP000005237">
    <property type="component" value="Unassembled WGS sequence"/>
</dbReference>
<feature type="region of interest" description="Disordered" evidence="4">
    <location>
        <begin position="102"/>
        <end position="143"/>
    </location>
</feature>
<keyword evidence="3" id="KW-0539">Nucleus</keyword>
<dbReference type="PANTHER" id="PTHR12940:SF0">
    <property type="entry name" value="SPLICING FACTOR ESS-2 HOMOLOG"/>
    <property type="match status" value="1"/>
</dbReference>
<dbReference type="GO" id="GO:0071013">
    <property type="term" value="C:catalytic step 2 spliceosome"/>
    <property type="evidence" value="ECO:0007669"/>
    <property type="project" value="TreeGrafter"/>
</dbReference>
<feature type="compositionally biased region" description="Polar residues" evidence="4">
    <location>
        <begin position="104"/>
        <end position="120"/>
    </location>
</feature>
<feature type="compositionally biased region" description="Basic and acidic residues" evidence="4">
    <location>
        <begin position="293"/>
        <end position="303"/>
    </location>
</feature>
<feature type="region of interest" description="Disordered" evidence="4">
    <location>
        <begin position="280"/>
        <end position="303"/>
    </location>
</feature>
<dbReference type="InterPro" id="IPR019148">
    <property type="entry name" value="Nuclear_protein_DGCR14_ESS-2"/>
</dbReference>
<accession>A0A8R1DYJ9</accession>
<sequence>MSSFDKIDQKSKLVVPKSVNDGKVVKLTQKTLVTKKVERKVVPEEQYISGLNKIIEKDYFPQLKKMRAQKEYLEAVASKDINKIKELQLKFCSAASVRTDRSWKTPSTARLETPEPSGSGNFDAETPGTSAGTAAGTSSAGKHDWMQSPMPFANEEGDNEAVQRKRAKKKQETLTTYLNKYTSEDNASFEELAKVMREREDARRPWVYQAEKEHNKNLVVRQAIAAEADVQLALKHVVNADDSRPLNVDNWEYKAWNTVLFNPEGAPLTKEEQAEAARKQQTEINRRGTRFPESSKLKPSEEASRAAAVSHAMANAGKVDFLGNEVTPANSFKLLDTPNINPDDMDSPLMTWGEIDGTPFRLDAPDVTEHSLPDAAPVFKIPEVPFREKIAHSMNDSIAAKYRDKRKVAMKAAEGAHRTPGFGSRRVSQKLSKLSPAAQKLATKKLGLKMLPAHQSPFASPKISASIWSAASPRSTPGSAWSRGKTPGSSWSSGGKTPGTPSIDRMIQRRKDDGEGPSTSSGPSGAGRAKAGDFF</sequence>
<keyword evidence="6" id="KW-1185">Reference proteome</keyword>
<evidence type="ECO:0000313" key="6">
    <source>
        <dbReference type="Proteomes" id="UP000005237"/>
    </source>
</evidence>
<dbReference type="EnsemblMetazoa" id="CJA15983.1">
    <property type="protein sequence ID" value="CJA15983.1"/>
    <property type="gene ID" value="WBGene00135187"/>
</dbReference>
<feature type="compositionally biased region" description="Polar residues" evidence="4">
    <location>
        <begin position="470"/>
        <end position="479"/>
    </location>
</feature>
<reference evidence="6" key="1">
    <citation type="submission" date="2010-08" db="EMBL/GenBank/DDBJ databases">
        <authorList>
            <consortium name="Caenorhabditis japonica Sequencing Consortium"/>
            <person name="Wilson R.K."/>
        </authorList>
    </citation>
    <scope>NUCLEOTIDE SEQUENCE [LARGE SCALE GENOMIC DNA]</scope>
    <source>
        <strain evidence="6">DF5081</strain>
    </source>
</reference>